<proteinExistence type="predicted"/>
<protein>
    <recommendedName>
        <fullName evidence="4">Cyanovirin-N domain-containing protein</fullName>
    </recommendedName>
</protein>
<reference evidence="2" key="1">
    <citation type="submission" date="2020-10" db="EMBL/GenBank/DDBJ databases">
        <title>Genome Sequence of Monilinia vaccinii-corymbosi Sheds Light on Mummy Berry Disease Infection of Blueberry and Mating Type.</title>
        <authorList>
            <person name="Yow A.G."/>
            <person name="Zhang Y."/>
            <person name="Bansal K."/>
            <person name="Eacker S.M."/>
            <person name="Sullivan S."/>
            <person name="Liachko I."/>
            <person name="Cubeta M.A."/>
            <person name="Rollins J.A."/>
            <person name="Ashrafi H."/>
        </authorList>
    </citation>
    <scope>NUCLEOTIDE SEQUENCE</scope>
    <source>
        <strain evidence="2">RL-1</strain>
    </source>
</reference>
<feature type="chain" id="PRO_5032467219" description="Cyanovirin-N domain-containing protein" evidence="1">
    <location>
        <begin position="21"/>
        <end position="145"/>
    </location>
</feature>
<gene>
    <name evidence="2" type="ORF">DSL72_001848</name>
</gene>
<accession>A0A8A3PB01</accession>
<dbReference type="EMBL" id="CP063407">
    <property type="protein sequence ID" value="QSZ32274.1"/>
    <property type="molecule type" value="Genomic_DNA"/>
</dbReference>
<evidence type="ECO:0000313" key="2">
    <source>
        <dbReference type="EMBL" id="QSZ32274.1"/>
    </source>
</evidence>
<keyword evidence="3" id="KW-1185">Reference proteome</keyword>
<dbReference type="Proteomes" id="UP000672032">
    <property type="component" value="Chromosome 3"/>
</dbReference>
<evidence type="ECO:0000313" key="3">
    <source>
        <dbReference type="Proteomes" id="UP000672032"/>
    </source>
</evidence>
<feature type="signal peptide" evidence="1">
    <location>
        <begin position="1"/>
        <end position="20"/>
    </location>
</feature>
<dbReference type="Gene3D" id="2.30.60.10">
    <property type="entry name" value="Cyanovirin-N"/>
    <property type="match status" value="1"/>
</dbReference>
<dbReference type="InterPro" id="IPR036673">
    <property type="entry name" value="Cyanovirin-N_sf"/>
</dbReference>
<evidence type="ECO:0000256" key="1">
    <source>
        <dbReference type="SAM" id="SignalP"/>
    </source>
</evidence>
<keyword evidence="1" id="KW-0732">Signal</keyword>
<dbReference type="SUPFAM" id="SSF51322">
    <property type="entry name" value="Cyanovirin-N"/>
    <property type="match status" value="1"/>
</dbReference>
<name>A0A8A3PB01_9HELO</name>
<sequence length="145" mass="15392">MAKLSFSVLIISLLASVANAQQPTQGAVLGFLDNSICNIPTAFLNNDPGSVDYGKLTVECPPNSGVLRTIWLDKCISVSANGHLQWDAKNPGFLRKCSGCRLVRNRVVECSCSKGFTSIALSDGILFDKDSGNLLCPGGLLTSRS</sequence>
<evidence type="ECO:0008006" key="4">
    <source>
        <dbReference type="Google" id="ProtNLM"/>
    </source>
</evidence>
<organism evidence="2 3">
    <name type="scientific">Monilinia vaccinii-corymbosi</name>
    <dbReference type="NCBI Taxonomy" id="61207"/>
    <lineage>
        <taxon>Eukaryota</taxon>
        <taxon>Fungi</taxon>
        <taxon>Dikarya</taxon>
        <taxon>Ascomycota</taxon>
        <taxon>Pezizomycotina</taxon>
        <taxon>Leotiomycetes</taxon>
        <taxon>Helotiales</taxon>
        <taxon>Sclerotiniaceae</taxon>
        <taxon>Monilinia</taxon>
    </lineage>
</organism>
<dbReference type="AlphaFoldDB" id="A0A8A3PB01"/>